<accession>A0ACC6V2L8</accession>
<organism evidence="1 2">
    <name type="scientific">Thermoproteus sp. AZ2</name>
    <dbReference type="NCBI Taxonomy" id="1609232"/>
    <lineage>
        <taxon>Archaea</taxon>
        <taxon>Thermoproteota</taxon>
        <taxon>Thermoprotei</taxon>
        <taxon>Thermoproteales</taxon>
        <taxon>Thermoproteaceae</taxon>
        <taxon>Thermoproteus</taxon>
    </lineage>
</organism>
<comment type="caution">
    <text evidence="1">The sequence shown here is derived from an EMBL/GenBank/DDBJ whole genome shotgun (WGS) entry which is preliminary data.</text>
</comment>
<evidence type="ECO:0000313" key="1">
    <source>
        <dbReference type="EMBL" id="MFB6491319.1"/>
    </source>
</evidence>
<sequence>MRNKPKILFDYLYFIPLIALIIFLTIYPISFTIYISFTSFNLYHFFKYSWVGLSNYISVLASEDFRQVLLNTAIWTVGSLLPMMAAGFVLALVLNQKDLRGRNVFYSLLLVPWAFPAFISLIVWQGMWNWKYGIVNKILSIFGVKPIDWFDIVPMAWLMLILTNLWLSFPYYTSVFLSALQSIPEELYSIAEIDGAGRFTRFRYITLPLMKRTIAFVGIGGFTFTWNNFYPIYILTGGGPGNATNILIVYSYQAAFNNGLYNLAAVYAVVDTIILAVIAVVMLRISGVLEAIT</sequence>
<dbReference type="EMBL" id="JZWT02000028">
    <property type="protein sequence ID" value="MFB6491319.1"/>
    <property type="molecule type" value="Genomic_DNA"/>
</dbReference>
<name>A0ACC6V2L8_9CREN</name>
<protein>
    <submittedName>
        <fullName evidence="1">Carbohydrate ABC transporter permease</fullName>
    </submittedName>
</protein>
<evidence type="ECO:0000313" key="2">
    <source>
        <dbReference type="Proteomes" id="UP000033636"/>
    </source>
</evidence>
<dbReference type="Proteomes" id="UP000033636">
    <property type="component" value="Unassembled WGS sequence"/>
</dbReference>
<gene>
    <name evidence="1" type="ORF">TU35_008835</name>
</gene>
<proteinExistence type="predicted"/>
<reference evidence="1" key="1">
    <citation type="submission" date="2024-07" db="EMBL/GenBank/DDBJ databases">
        <title>Metagenome and Metagenome-Assembled Genomes of Archaea from a hot spring from the geothermal field of Los Azufres, Mexico.</title>
        <authorList>
            <person name="Marin-Paredes R."/>
            <person name="Martinez-Romero E."/>
            <person name="Servin-Garciduenas L.E."/>
        </authorList>
    </citation>
    <scope>NUCLEOTIDE SEQUENCE</scope>
</reference>